<proteinExistence type="predicted"/>
<dbReference type="GeneTree" id="ENSGT00730000111168"/>
<accession>A0A8C0GSK8</accession>
<dbReference type="PANTHER" id="PTHR35970:SF1">
    <property type="entry name" value="SODIUM CHANNEL AND CLATHRIN LINKER 1"/>
    <property type="match status" value="1"/>
</dbReference>
<evidence type="ECO:0000313" key="3">
    <source>
        <dbReference type="Proteomes" id="UP000694404"/>
    </source>
</evidence>
<evidence type="ECO:0000313" key="2">
    <source>
        <dbReference type="Ensembl" id="ENSCABP00000013099.1"/>
    </source>
</evidence>
<protein>
    <submittedName>
        <fullName evidence="2">Sodium channel and clathrin linker 1</fullName>
    </submittedName>
</protein>
<reference evidence="2" key="2">
    <citation type="submission" date="2025-09" db="UniProtKB">
        <authorList>
            <consortium name="Ensembl"/>
        </authorList>
    </citation>
    <scope>IDENTIFICATION</scope>
</reference>
<dbReference type="GO" id="GO:0060271">
    <property type="term" value="P:cilium assembly"/>
    <property type="evidence" value="ECO:0007669"/>
    <property type="project" value="TreeGrafter"/>
</dbReference>
<name>A0A8C0GSK8_CHEAB</name>
<sequence length="227" mass="26432">DYQSNIGNLHFVSEQYNKGTVNNLLYLCHRLYEELKEAVEKQLEALPSGTLLGSDVFAGEEIVRNLQDQLQLANQEKEQALELWQTVSQELDQLQQQYQGHMTEAQIHVVQRQKQKVILIVLFLLTNQQFLKTVTEQNMELEQLRKQLRSELSRQKLHTQELISQLEMANEKIAENEKLMMEHQEKVNRLQRRLPQAEQKAATASQQLSVITVQRKKAASMVDLENI</sequence>
<dbReference type="Ensembl" id="ENSCABT00000014372.1">
    <property type="protein sequence ID" value="ENSCABP00000013099.1"/>
    <property type="gene ID" value="ENSCABG00000009719.1"/>
</dbReference>
<reference evidence="2" key="1">
    <citation type="submission" date="2025-08" db="UniProtKB">
        <authorList>
            <consortium name="Ensembl"/>
        </authorList>
    </citation>
    <scope>IDENTIFICATION</scope>
</reference>
<dbReference type="AlphaFoldDB" id="A0A8C0GSK8"/>
<dbReference type="PANTHER" id="PTHR35970">
    <property type="entry name" value="SODIUM CHANNEL AND CLATHRIN LINKER 1"/>
    <property type="match status" value="1"/>
</dbReference>
<organism evidence="2 3">
    <name type="scientific">Chelonoidis abingdonii</name>
    <name type="common">Abingdon island giant tortoise</name>
    <name type="synonym">Testudo abingdonii</name>
    <dbReference type="NCBI Taxonomy" id="106734"/>
    <lineage>
        <taxon>Eukaryota</taxon>
        <taxon>Metazoa</taxon>
        <taxon>Chordata</taxon>
        <taxon>Craniata</taxon>
        <taxon>Vertebrata</taxon>
        <taxon>Euteleostomi</taxon>
        <taxon>Archelosauria</taxon>
        <taxon>Testudinata</taxon>
        <taxon>Testudines</taxon>
        <taxon>Cryptodira</taxon>
        <taxon>Durocryptodira</taxon>
        <taxon>Testudinoidea</taxon>
        <taxon>Testudinidae</taxon>
        <taxon>Chelonoidis</taxon>
    </lineage>
</organism>
<keyword evidence="1" id="KW-0175">Coiled coil</keyword>
<evidence type="ECO:0000256" key="1">
    <source>
        <dbReference type="SAM" id="Coils"/>
    </source>
</evidence>
<gene>
    <name evidence="2" type="primary">SCLT1</name>
</gene>
<dbReference type="InterPro" id="IPR038911">
    <property type="entry name" value="SCLT1"/>
</dbReference>
<feature type="coiled-coil region" evidence="1">
    <location>
        <begin position="127"/>
        <end position="207"/>
    </location>
</feature>
<keyword evidence="3" id="KW-1185">Reference proteome</keyword>
<dbReference type="Proteomes" id="UP000694404">
    <property type="component" value="Unplaced"/>
</dbReference>
<feature type="coiled-coil region" evidence="1">
    <location>
        <begin position="63"/>
        <end position="97"/>
    </location>
</feature>
<dbReference type="GO" id="GO:0045162">
    <property type="term" value="P:clustering of voltage-gated sodium channels"/>
    <property type="evidence" value="ECO:0007669"/>
    <property type="project" value="InterPro"/>
</dbReference>
<dbReference type="GO" id="GO:0005814">
    <property type="term" value="C:centriole"/>
    <property type="evidence" value="ECO:0007669"/>
    <property type="project" value="TreeGrafter"/>
</dbReference>